<name>S0F3X7_CHOCR</name>
<sequence length="314" mass="35247">MAKTYPVLPRGSVCVIVAPGDIASLAKSARHNHFKRFQIHKFSEHVGNVGRLPFQNRVGHSVKNMLKSGAEKAGPLRSALDLVQPINSAFREHSTWKIDMRAVDSVFQGRRQGWNRGYPAAQKIFQGNSSTVMRRVVQMQHSYLYGGASGIKPLVSIRKDLMEVTGNLLDGSDFLELMEYGIRRGKPRTFTYVLMPERLYMAETGAKFFINMMSKHAMHCSASPEVVYAGELHFRRAPIGSGEPLYTLVLDNNSGTYTPDKFDLPLVVEVFRRNFTGLDVVGLHYKDPLLKRYLSELPWGTGESGSMDANTSYR</sequence>
<dbReference type="OrthoDB" id="4626at2759"/>
<dbReference type="Proteomes" id="UP000012073">
    <property type="component" value="Unassembled WGS sequence"/>
</dbReference>
<organism evidence="1 2">
    <name type="scientific">Chondrus crispus</name>
    <name type="common">Carrageen Irish moss</name>
    <name type="synonym">Polymorpha crispa</name>
    <dbReference type="NCBI Taxonomy" id="2769"/>
    <lineage>
        <taxon>Eukaryota</taxon>
        <taxon>Rhodophyta</taxon>
        <taxon>Florideophyceae</taxon>
        <taxon>Rhodymeniophycidae</taxon>
        <taxon>Gigartinales</taxon>
        <taxon>Gigartinaceae</taxon>
        <taxon>Chondrus</taxon>
    </lineage>
</organism>
<dbReference type="GeneID" id="17326671"/>
<dbReference type="STRING" id="2769.S0F3X7"/>
<protein>
    <submittedName>
        <fullName evidence="1">Uncharacterized protein</fullName>
    </submittedName>
</protein>
<dbReference type="AlphaFoldDB" id="S0F3X7"/>
<dbReference type="PhylomeDB" id="S0F3X7"/>
<accession>S0F3X7</accession>
<dbReference type="EMBL" id="HG001987">
    <property type="protein sequence ID" value="CDF77603.1"/>
    <property type="molecule type" value="Genomic_DNA"/>
</dbReference>
<evidence type="ECO:0000313" key="2">
    <source>
        <dbReference type="Proteomes" id="UP000012073"/>
    </source>
</evidence>
<dbReference type="KEGG" id="ccp:CHC_T00000076001"/>
<reference evidence="2" key="1">
    <citation type="journal article" date="2013" name="Proc. Natl. Acad. Sci. U.S.A.">
        <title>Genome structure and metabolic features in the red seaweed Chondrus crispus shed light on evolution of the Archaeplastida.</title>
        <authorList>
            <person name="Collen J."/>
            <person name="Porcel B."/>
            <person name="Carre W."/>
            <person name="Ball S.G."/>
            <person name="Chaparro C."/>
            <person name="Tonon T."/>
            <person name="Barbeyron T."/>
            <person name="Michel G."/>
            <person name="Noel B."/>
            <person name="Valentin K."/>
            <person name="Elias M."/>
            <person name="Artiguenave F."/>
            <person name="Arun A."/>
            <person name="Aury J.M."/>
            <person name="Barbosa-Neto J.F."/>
            <person name="Bothwell J.H."/>
            <person name="Bouget F.Y."/>
            <person name="Brillet L."/>
            <person name="Cabello-Hurtado F."/>
            <person name="Capella-Gutierrez S."/>
            <person name="Charrier B."/>
            <person name="Cladiere L."/>
            <person name="Cock J.M."/>
            <person name="Coelho S.M."/>
            <person name="Colleoni C."/>
            <person name="Czjzek M."/>
            <person name="Da Silva C."/>
            <person name="Delage L."/>
            <person name="Denoeud F."/>
            <person name="Deschamps P."/>
            <person name="Dittami S.M."/>
            <person name="Gabaldon T."/>
            <person name="Gachon C.M."/>
            <person name="Groisillier A."/>
            <person name="Herve C."/>
            <person name="Jabbari K."/>
            <person name="Katinka M."/>
            <person name="Kloareg B."/>
            <person name="Kowalczyk N."/>
            <person name="Labadie K."/>
            <person name="Leblanc C."/>
            <person name="Lopez P.J."/>
            <person name="McLachlan D.H."/>
            <person name="Meslet-Cladiere L."/>
            <person name="Moustafa A."/>
            <person name="Nehr Z."/>
            <person name="Nyvall Collen P."/>
            <person name="Panaud O."/>
            <person name="Partensky F."/>
            <person name="Poulain J."/>
            <person name="Rensing S.A."/>
            <person name="Rousvoal S."/>
            <person name="Samson G."/>
            <person name="Symeonidi A."/>
            <person name="Weissenbach J."/>
            <person name="Zambounis A."/>
            <person name="Wincker P."/>
            <person name="Boyen C."/>
        </authorList>
    </citation>
    <scope>NUCLEOTIDE SEQUENCE [LARGE SCALE GENOMIC DNA]</scope>
    <source>
        <strain evidence="2">cv. Stackhouse</strain>
    </source>
</reference>
<proteinExistence type="predicted"/>
<dbReference type="Gramene" id="CDF77603">
    <property type="protein sequence ID" value="CDF77603"/>
    <property type="gene ID" value="CHC_T00000076001"/>
</dbReference>
<evidence type="ECO:0000313" key="1">
    <source>
        <dbReference type="EMBL" id="CDF77603.1"/>
    </source>
</evidence>
<gene>
    <name evidence="1" type="ORF">CHC_T00000076001</name>
</gene>
<keyword evidence="2" id="KW-1185">Reference proteome</keyword>
<dbReference type="RefSeq" id="XP_005718946.1">
    <property type="nucleotide sequence ID" value="XM_005718889.1"/>
</dbReference>